<feature type="transmembrane region" description="Helical" evidence="6">
    <location>
        <begin position="135"/>
        <end position="155"/>
    </location>
</feature>
<evidence type="ECO:0000256" key="5">
    <source>
        <dbReference type="ARBA" id="ARBA00023136"/>
    </source>
</evidence>
<dbReference type="InterPro" id="IPR036259">
    <property type="entry name" value="MFS_trans_sf"/>
</dbReference>
<dbReference type="InterPro" id="IPR005829">
    <property type="entry name" value="Sugar_transporter_CS"/>
</dbReference>
<reference evidence="8 9" key="1">
    <citation type="submission" date="2021-06" db="EMBL/GenBank/DDBJ databases">
        <title>Ecological speciation of a Streptomyces species isolated from different habitats and geographic origins.</title>
        <authorList>
            <person name="Wang J."/>
        </authorList>
    </citation>
    <scope>NUCLEOTIDE SEQUENCE [LARGE SCALE GENOMIC DNA]</scope>
    <source>
        <strain evidence="8 9">FXJ8.012</strain>
    </source>
</reference>
<gene>
    <name evidence="8" type="ORF">KVH32_33025</name>
</gene>
<feature type="transmembrane region" description="Helical" evidence="6">
    <location>
        <begin position="176"/>
        <end position="200"/>
    </location>
</feature>
<comment type="caution">
    <text evidence="8">The sequence shown here is derived from an EMBL/GenBank/DDBJ whole genome shotgun (WGS) entry which is preliminary data.</text>
</comment>
<dbReference type="InterPro" id="IPR011701">
    <property type="entry name" value="MFS"/>
</dbReference>
<dbReference type="SUPFAM" id="SSF103473">
    <property type="entry name" value="MFS general substrate transporter"/>
    <property type="match status" value="1"/>
</dbReference>
<dbReference type="InterPro" id="IPR020846">
    <property type="entry name" value="MFS_dom"/>
</dbReference>
<keyword evidence="5 6" id="KW-0472">Membrane</keyword>
<organism evidence="8 9">
    <name type="scientific">Streptomyces olivaceus</name>
    <dbReference type="NCBI Taxonomy" id="47716"/>
    <lineage>
        <taxon>Bacteria</taxon>
        <taxon>Bacillati</taxon>
        <taxon>Actinomycetota</taxon>
        <taxon>Actinomycetes</taxon>
        <taxon>Kitasatosporales</taxon>
        <taxon>Streptomycetaceae</taxon>
        <taxon>Streptomyces</taxon>
    </lineage>
</organism>
<feature type="transmembrane region" description="Helical" evidence="6">
    <location>
        <begin position="50"/>
        <end position="71"/>
    </location>
</feature>
<evidence type="ECO:0000256" key="1">
    <source>
        <dbReference type="ARBA" id="ARBA00004651"/>
    </source>
</evidence>
<keyword evidence="2" id="KW-1003">Cell membrane</keyword>
<dbReference type="EMBL" id="JAHSTP010000020">
    <property type="protein sequence ID" value="MBZ6155955.1"/>
    <property type="molecule type" value="Genomic_DNA"/>
</dbReference>
<feature type="transmembrane region" description="Helical" evidence="6">
    <location>
        <begin position="298"/>
        <end position="319"/>
    </location>
</feature>
<comment type="subcellular location">
    <subcellularLocation>
        <location evidence="1">Cell membrane</location>
        <topology evidence="1">Multi-pass membrane protein</topology>
    </subcellularLocation>
</comment>
<accession>A0ABS7WFP3</accession>
<evidence type="ECO:0000256" key="6">
    <source>
        <dbReference type="SAM" id="Phobius"/>
    </source>
</evidence>
<feature type="transmembrane region" description="Helical" evidence="6">
    <location>
        <begin position="249"/>
        <end position="278"/>
    </location>
</feature>
<feature type="domain" description="Major facilitator superfamily (MFS) profile" evidence="7">
    <location>
        <begin position="1"/>
        <end position="353"/>
    </location>
</feature>
<dbReference type="PANTHER" id="PTHR43124:SF3">
    <property type="entry name" value="CHLORAMPHENICOL EFFLUX PUMP RV0191"/>
    <property type="match status" value="1"/>
</dbReference>
<evidence type="ECO:0000256" key="4">
    <source>
        <dbReference type="ARBA" id="ARBA00022989"/>
    </source>
</evidence>
<keyword evidence="9" id="KW-1185">Reference proteome</keyword>
<proteinExistence type="predicted"/>
<dbReference type="Proteomes" id="UP000758701">
    <property type="component" value="Unassembled WGS sequence"/>
</dbReference>
<evidence type="ECO:0000259" key="7">
    <source>
        <dbReference type="PROSITE" id="PS50850"/>
    </source>
</evidence>
<feature type="transmembrane region" description="Helical" evidence="6">
    <location>
        <begin position="206"/>
        <end position="228"/>
    </location>
</feature>
<feature type="transmembrane region" description="Helical" evidence="6">
    <location>
        <begin position="20"/>
        <end position="38"/>
    </location>
</feature>
<evidence type="ECO:0000256" key="3">
    <source>
        <dbReference type="ARBA" id="ARBA00022692"/>
    </source>
</evidence>
<evidence type="ECO:0000256" key="2">
    <source>
        <dbReference type="ARBA" id="ARBA00022475"/>
    </source>
</evidence>
<evidence type="ECO:0000313" key="9">
    <source>
        <dbReference type="Proteomes" id="UP000758701"/>
    </source>
</evidence>
<feature type="transmembrane region" description="Helical" evidence="6">
    <location>
        <begin position="331"/>
        <end position="351"/>
    </location>
</feature>
<keyword evidence="3 6" id="KW-0812">Transmembrane</keyword>
<dbReference type="PANTHER" id="PTHR43124">
    <property type="entry name" value="PURINE EFFLUX PUMP PBUE"/>
    <property type="match status" value="1"/>
</dbReference>
<dbReference type="InterPro" id="IPR050189">
    <property type="entry name" value="MFS_Efflux_Transporters"/>
</dbReference>
<dbReference type="Gene3D" id="1.20.1720.10">
    <property type="entry name" value="Multidrug resistance protein D"/>
    <property type="match status" value="1"/>
</dbReference>
<sequence length="371" mass="37315">MVTPMVHEVAAGLDSTPQTAAAAVSAYMLPFAALMLVSGTLAERWGRRRVLRAALAAFVVATALCAAAPTMELFLTARALQGATNAFTTPLLVAAISDLVAGARLAKALSWFAAAQAAGQGLSPLFSGVGAALDWRLAFLVPGLCGLLLVCFPPSRSATLRATTARASWRSLANRQLALACAVSFLAYLAAVGLTVLAVLRLNDRFALGPVGIGLAASAFGIAGIAAAPPTGRLLRTRGPRYTGLVTDVAMVVGLLCAALGTSLPVVVAGIVLVGAAVTGLRSATNALAVTSAPHNRGGAASLALSAQFFGGAVAATVWLPVYHALGDRGFALVAVVPVLSAVVLTLTGAVGGRSANPPARDLTAVPPRGR</sequence>
<dbReference type="Pfam" id="PF07690">
    <property type="entry name" value="MFS_1"/>
    <property type="match status" value="1"/>
</dbReference>
<name>A0ABS7WFP3_STROV</name>
<dbReference type="PROSITE" id="PS50850">
    <property type="entry name" value="MFS"/>
    <property type="match status" value="1"/>
</dbReference>
<keyword evidence="4 6" id="KW-1133">Transmembrane helix</keyword>
<protein>
    <submittedName>
        <fullName evidence="8">MFS transporter</fullName>
    </submittedName>
</protein>
<evidence type="ECO:0000313" key="8">
    <source>
        <dbReference type="EMBL" id="MBZ6155955.1"/>
    </source>
</evidence>
<dbReference type="PROSITE" id="PS00216">
    <property type="entry name" value="SUGAR_TRANSPORT_1"/>
    <property type="match status" value="1"/>
</dbReference>